<protein>
    <submittedName>
        <fullName evidence="2">Antibiotic biosynthesis monooxygenase</fullName>
    </submittedName>
</protein>
<accession>A0A178XTI0</accession>
<name>A0A178XTI0_9HYPH</name>
<dbReference type="AlphaFoldDB" id="A0A178XTI0"/>
<keyword evidence="2" id="KW-0503">Monooxygenase</keyword>
<dbReference type="Pfam" id="PF03992">
    <property type="entry name" value="ABM"/>
    <property type="match status" value="1"/>
</dbReference>
<dbReference type="PANTHER" id="PTHR33336">
    <property type="entry name" value="QUINOL MONOOXYGENASE YGIN-RELATED"/>
    <property type="match status" value="1"/>
</dbReference>
<evidence type="ECO:0000313" key="2">
    <source>
        <dbReference type="EMBL" id="OAP38476.1"/>
    </source>
</evidence>
<dbReference type="Gene3D" id="3.30.70.100">
    <property type="match status" value="1"/>
</dbReference>
<keyword evidence="3" id="KW-1185">Reference proteome</keyword>
<dbReference type="InterPro" id="IPR011008">
    <property type="entry name" value="Dimeric_a/b-barrel"/>
</dbReference>
<feature type="domain" description="ABM" evidence="1">
    <location>
        <begin position="9"/>
        <end position="98"/>
    </location>
</feature>
<proteinExistence type="predicted"/>
<dbReference type="Proteomes" id="UP000094025">
    <property type="component" value="Unassembled WGS sequence"/>
</dbReference>
<sequence length="108" mass="12302">MTRPQTDGYVVVVEFLVRGDFLNQFREAMVENAATSLRDEPGCSVFDVCQDSEQPERIHLYEVYGSRADFDFHLKSAHFLSFNEASQPWVLEKKVQTFERIAAASGGH</sequence>
<dbReference type="GO" id="GO:0005829">
    <property type="term" value="C:cytosol"/>
    <property type="evidence" value="ECO:0007669"/>
    <property type="project" value="TreeGrafter"/>
</dbReference>
<dbReference type="PROSITE" id="PS51725">
    <property type="entry name" value="ABM"/>
    <property type="match status" value="1"/>
</dbReference>
<dbReference type="RefSeq" id="WP_064243014.1">
    <property type="nucleotide sequence ID" value="NZ_LPUX01000061.1"/>
</dbReference>
<dbReference type="PANTHER" id="PTHR33336:SF1">
    <property type="entry name" value="(4S)-4-HYDROXY-5-PHOSPHONOOXYPENTANE-2,3-DIONE ISOMERASE"/>
    <property type="match status" value="1"/>
</dbReference>
<organism evidence="2 3">
    <name type="scientific">Sinorhizobium glycinis</name>
    <dbReference type="NCBI Taxonomy" id="1472378"/>
    <lineage>
        <taxon>Bacteria</taxon>
        <taxon>Pseudomonadati</taxon>
        <taxon>Pseudomonadota</taxon>
        <taxon>Alphaproteobacteria</taxon>
        <taxon>Hyphomicrobiales</taxon>
        <taxon>Rhizobiaceae</taxon>
        <taxon>Sinorhizobium/Ensifer group</taxon>
        <taxon>Sinorhizobium</taxon>
    </lineage>
</organism>
<evidence type="ECO:0000259" key="1">
    <source>
        <dbReference type="PROSITE" id="PS51725"/>
    </source>
</evidence>
<dbReference type="GO" id="GO:0004497">
    <property type="term" value="F:monooxygenase activity"/>
    <property type="evidence" value="ECO:0007669"/>
    <property type="project" value="UniProtKB-KW"/>
</dbReference>
<dbReference type="EMBL" id="LPUX01000061">
    <property type="protein sequence ID" value="OAP38476.1"/>
    <property type="molecule type" value="Genomic_DNA"/>
</dbReference>
<dbReference type="OrthoDB" id="9812754at2"/>
<gene>
    <name evidence="2" type="ORF">AU381_23225</name>
</gene>
<dbReference type="STRING" id="1472378.AU381_23225"/>
<dbReference type="InterPro" id="IPR050744">
    <property type="entry name" value="AI-2_Isomerase_LsrG"/>
</dbReference>
<dbReference type="InterPro" id="IPR007138">
    <property type="entry name" value="ABM_dom"/>
</dbReference>
<reference evidence="2 3" key="1">
    <citation type="journal article" date="2016" name="Int. J. Syst. Evol. Microbiol.">
        <title>Ensifer glycinis sp. nov., an novel rhizobial species associated with Glycine spp.</title>
        <authorList>
            <person name="Yan H."/>
            <person name="Yan J."/>
            <person name="Sui X.H."/>
            <person name="Wang E.T."/>
            <person name="Chen W.X."/>
            <person name="Zhang X.X."/>
            <person name="Chen W.F."/>
        </authorList>
    </citation>
    <scope>NUCLEOTIDE SEQUENCE [LARGE SCALE GENOMIC DNA]</scope>
    <source>
        <strain evidence="2 3">CCBAU 23380</strain>
    </source>
</reference>
<comment type="caution">
    <text evidence="2">The sequence shown here is derived from an EMBL/GenBank/DDBJ whole genome shotgun (WGS) entry which is preliminary data.</text>
</comment>
<evidence type="ECO:0000313" key="3">
    <source>
        <dbReference type="Proteomes" id="UP000094025"/>
    </source>
</evidence>
<keyword evidence="2" id="KW-0560">Oxidoreductase</keyword>
<dbReference type="SUPFAM" id="SSF54909">
    <property type="entry name" value="Dimeric alpha+beta barrel"/>
    <property type="match status" value="1"/>
</dbReference>